<evidence type="ECO:0008006" key="9">
    <source>
        <dbReference type="Google" id="ProtNLM"/>
    </source>
</evidence>
<evidence type="ECO:0000256" key="3">
    <source>
        <dbReference type="ARBA" id="ARBA00022989"/>
    </source>
</evidence>
<evidence type="ECO:0000256" key="4">
    <source>
        <dbReference type="ARBA" id="ARBA00023136"/>
    </source>
</evidence>
<feature type="compositionally biased region" description="Polar residues" evidence="5">
    <location>
        <begin position="71"/>
        <end position="82"/>
    </location>
</feature>
<dbReference type="AlphaFoldDB" id="A0A3L8P321"/>
<keyword evidence="2 6" id="KW-0812">Transmembrane</keyword>
<evidence type="ECO:0000256" key="1">
    <source>
        <dbReference type="ARBA" id="ARBA00004167"/>
    </source>
</evidence>
<reference evidence="7 8" key="1">
    <citation type="submission" date="2018-10" db="EMBL/GenBank/DDBJ databases">
        <title>Marmoricola sp. 4Q3S-7 whole genome shotgun sequence.</title>
        <authorList>
            <person name="Li F."/>
        </authorList>
    </citation>
    <scope>NUCLEOTIDE SEQUENCE [LARGE SCALE GENOMIC DNA]</scope>
    <source>
        <strain evidence="7 8">4Q3S-7</strain>
    </source>
</reference>
<dbReference type="GO" id="GO:0016020">
    <property type="term" value="C:membrane"/>
    <property type="evidence" value="ECO:0007669"/>
    <property type="project" value="UniProtKB-SubCell"/>
</dbReference>
<evidence type="ECO:0000256" key="2">
    <source>
        <dbReference type="ARBA" id="ARBA00022692"/>
    </source>
</evidence>
<dbReference type="OrthoDB" id="9774900at2"/>
<feature type="compositionally biased region" description="Low complexity" evidence="5">
    <location>
        <begin position="56"/>
        <end position="70"/>
    </location>
</feature>
<organism evidence="7 8">
    <name type="scientific">Nocardioides mangrovicus</name>
    <dbReference type="NCBI Taxonomy" id="2478913"/>
    <lineage>
        <taxon>Bacteria</taxon>
        <taxon>Bacillati</taxon>
        <taxon>Actinomycetota</taxon>
        <taxon>Actinomycetes</taxon>
        <taxon>Propionibacteriales</taxon>
        <taxon>Nocardioidaceae</taxon>
        <taxon>Nocardioides</taxon>
    </lineage>
</organism>
<dbReference type="Pfam" id="PF04228">
    <property type="entry name" value="Zn_peptidase"/>
    <property type="match status" value="1"/>
</dbReference>
<name>A0A3L8P321_9ACTN</name>
<dbReference type="PANTHER" id="PTHR30168:SF0">
    <property type="entry name" value="INNER MEMBRANE PROTEIN"/>
    <property type="match status" value="1"/>
</dbReference>
<feature type="region of interest" description="Disordered" evidence="5">
    <location>
        <begin position="1"/>
        <end position="22"/>
    </location>
</feature>
<dbReference type="InterPro" id="IPR007343">
    <property type="entry name" value="Uncharacterised_pept_Zn_put"/>
</dbReference>
<dbReference type="EMBL" id="RDBE01000007">
    <property type="protein sequence ID" value="RLV49377.1"/>
    <property type="molecule type" value="Genomic_DNA"/>
</dbReference>
<protein>
    <recommendedName>
        <fullName evidence="9">Peptidase</fullName>
    </recommendedName>
</protein>
<feature type="transmembrane region" description="Helical" evidence="6">
    <location>
        <begin position="27"/>
        <end position="48"/>
    </location>
</feature>
<feature type="region of interest" description="Disordered" evidence="5">
    <location>
        <begin position="56"/>
        <end position="82"/>
    </location>
</feature>
<gene>
    <name evidence="7" type="ORF">D9V37_12655</name>
</gene>
<keyword evidence="8" id="KW-1185">Reference proteome</keyword>
<keyword evidence="3 6" id="KW-1133">Transmembrane helix</keyword>
<keyword evidence="4 6" id="KW-0472">Membrane</keyword>
<dbReference type="Proteomes" id="UP000281708">
    <property type="component" value="Unassembled WGS sequence"/>
</dbReference>
<dbReference type="PANTHER" id="PTHR30168">
    <property type="entry name" value="PUTATIVE MEMBRANE PROTEIN YPFJ"/>
    <property type="match status" value="1"/>
</dbReference>
<proteinExistence type="predicted"/>
<accession>A0A3L8P321</accession>
<evidence type="ECO:0000256" key="6">
    <source>
        <dbReference type="SAM" id="Phobius"/>
    </source>
</evidence>
<evidence type="ECO:0000313" key="8">
    <source>
        <dbReference type="Proteomes" id="UP000281708"/>
    </source>
</evidence>
<sequence length="306" mass="31556">MRFNPRARLDSSQVSSAGGGGGGGGGIGLPLGGGIGGIVVMILLVVFFGPSVLGGQSGPSSSGGSPGDASTCTSGEQANGSSAGDRLCRLVAITDSVQAFWATELPKETGKQYTQIVTRPFSGSVSTGCGSATSDAGPFYCPTDQTVYLDLSFFDTLFTQLGGKDTAFTEAYVVAHEYGHHIQNQLGLMGKVRTQRGPNSDSVKLETMADCLAGVWTKNATTTQDADGNVLISDLTDADIDEGIAAAKVVGDDAIEKRTSGQVDEEQWTHGSSAQRVAAFKVGLQYGTIDACNFFDASNQHYPAAG</sequence>
<evidence type="ECO:0000313" key="7">
    <source>
        <dbReference type="EMBL" id="RLV49377.1"/>
    </source>
</evidence>
<comment type="caution">
    <text evidence="7">The sequence shown here is derived from an EMBL/GenBank/DDBJ whole genome shotgun (WGS) entry which is preliminary data.</text>
</comment>
<comment type="subcellular location">
    <subcellularLocation>
        <location evidence="1">Membrane</location>
        <topology evidence="1">Single-pass membrane protein</topology>
    </subcellularLocation>
</comment>
<dbReference type="RefSeq" id="WP_121806479.1">
    <property type="nucleotide sequence ID" value="NZ_RDBE01000007.1"/>
</dbReference>
<evidence type="ECO:0000256" key="5">
    <source>
        <dbReference type="SAM" id="MobiDB-lite"/>
    </source>
</evidence>